<protein>
    <submittedName>
        <fullName evidence="1">Alpha/beta hydrolase fold protein</fullName>
    </submittedName>
</protein>
<reference evidence="1" key="1">
    <citation type="submission" date="2013-08" db="EMBL/GenBank/DDBJ databases">
        <authorList>
            <person name="Mendez C."/>
            <person name="Richter M."/>
            <person name="Ferrer M."/>
            <person name="Sanchez J."/>
        </authorList>
    </citation>
    <scope>NUCLEOTIDE SEQUENCE</scope>
</reference>
<dbReference type="AlphaFoldDB" id="T0YGA8"/>
<organism evidence="1">
    <name type="scientific">mine drainage metagenome</name>
    <dbReference type="NCBI Taxonomy" id="410659"/>
    <lineage>
        <taxon>unclassified sequences</taxon>
        <taxon>metagenomes</taxon>
        <taxon>ecological metagenomes</taxon>
    </lineage>
</organism>
<dbReference type="EMBL" id="AUZX01013789">
    <property type="protein sequence ID" value="EQD34451.1"/>
    <property type="molecule type" value="Genomic_DNA"/>
</dbReference>
<dbReference type="GO" id="GO:0016787">
    <property type="term" value="F:hydrolase activity"/>
    <property type="evidence" value="ECO:0007669"/>
    <property type="project" value="UniProtKB-KW"/>
</dbReference>
<evidence type="ECO:0000313" key="1">
    <source>
        <dbReference type="EMBL" id="EQD34451.1"/>
    </source>
</evidence>
<reference evidence="1" key="2">
    <citation type="journal article" date="2014" name="ISME J.">
        <title>Microbial stratification in low pH oxic and suboxic macroscopic growths along an acid mine drainage.</title>
        <authorList>
            <person name="Mendez-Garcia C."/>
            <person name="Mesa V."/>
            <person name="Sprenger R.R."/>
            <person name="Richter M."/>
            <person name="Diez M.S."/>
            <person name="Solano J."/>
            <person name="Bargiela R."/>
            <person name="Golyshina O.V."/>
            <person name="Manteca A."/>
            <person name="Ramos J.L."/>
            <person name="Gallego J.R."/>
            <person name="Llorente I."/>
            <person name="Martins Dos Santos V.A."/>
            <person name="Jensen O.N."/>
            <person name="Pelaez A.I."/>
            <person name="Sanchez J."/>
            <person name="Ferrer M."/>
        </authorList>
    </citation>
    <scope>NUCLEOTIDE SEQUENCE</scope>
</reference>
<name>T0YGA8_9ZZZZ</name>
<comment type="caution">
    <text evidence="1">The sequence shown here is derived from an EMBL/GenBank/DDBJ whole genome shotgun (WGS) entry which is preliminary data.</text>
</comment>
<keyword evidence="1" id="KW-0378">Hydrolase</keyword>
<sequence length="131" mass="14530">MLLDGSFAPMGREVSSWDRAFDVLRPSDIDGCARHDLVEYFTEYYAQWGDGAIVAGLASFRFDDEGRAYRRLSISTHIAILCDLFRFGPFAEVARVRALVWAMIAVAGEFSMDVARLDRAKALIDVSPGGC</sequence>
<accession>T0YGA8</accession>
<proteinExistence type="predicted"/>
<feature type="non-terminal residue" evidence="1">
    <location>
        <position position="131"/>
    </location>
</feature>
<gene>
    <name evidence="1" type="ORF">B1A_18684</name>
</gene>